<dbReference type="OrthoDB" id="10332622at2759"/>
<dbReference type="AlphaFoldDB" id="A0A556U5G1"/>
<evidence type="ECO:0000313" key="2">
    <source>
        <dbReference type="EMBL" id="TSM85994.1"/>
    </source>
</evidence>
<dbReference type="Proteomes" id="UP000319801">
    <property type="component" value="Unassembled WGS sequence"/>
</dbReference>
<feature type="region of interest" description="Disordered" evidence="1">
    <location>
        <begin position="73"/>
        <end position="99"/>
    </location>
</feature>
<keyword evidence="3" id="KW-1185">Reference proteome</keyword>
<protein>
    <submittedName>
        <fullName evidence="2">Uncharacterized protein</fullName>
    </submittedName>
</protein>
<dbReference type="EMBL" id="VCAZ01000050">
    <property type="protein sequence ID" value="TSM85994.1"/>
    <property type="molecule type" value="Genomic_DNA"/>
</dbReference>
<name>A0A556U5G1_BAGYA</name>
<gene>
    <name evidence="2" type="ORF">Baya_8202</name>
</gene>
<evidence type="ECO:0000313" key="3">
    <source>
        <dbReference type="Proteomes" id="UP000319801"/>
    </source>
</evidence>
<organism evidence="2 3">
    <name type="scientific">Bagarius yarrelli</name>
    <name type="common">Goonch</name>
    <name type="synonym">Bagrus yarrelli</name>
    <dbReference type="NCBI Taxonomy" id="175774"/>
    <lineage>
        <taxon>Eukaryota</taxon>
        <taxon>Metazoa</taxon>
        <taxon>Chordata</taxon>
        <taxon>Craniata</taxon>
        <taxon>Vertebrata</taxon>
        <taxon>Euteleostomi</taxon>
        <taxon>Actinopterygii</taxon>
        <taxon>Neopterygii</taxon>
        <taxon>Teleostei</taxon>
        <taxon>Ostariophysi</taxon>
        <taxon>Siluriformes</taxon>
        <taxon>Sisoridae</taxon>
        <taxon>Sisorinae</taxon>
        <taxon>Bagarius</taxon>
    </lineage>
</organism>
<feature type="region of interest" description="Disordered" evidence="1">
    <location>
        <begin position="1"/>
        <end position="22"/>
    </location>
</feature>
<evidence type="ECO:0000256" key="1">
    <source>
        <dbReference type="SAM" id="MobiDB-lite"/>
    </source>
</evidence>
<accession>A0A556U5G1</accession>
<comment type="caution">
    <text evidence="2">The sequence shown here is derived from an EMBL/GenBank/DDBJ whole genome shotgun (WGS) entry which is preliminary data.</text>
</comment>
<sequence length="135" mass="14388">MGHHLVVNRSHSAVPQGVRQGADPDLLGKTECWGTAPVPSSVGLEERVQHCVSRQLCIEGEQGHMGLLKAVTSAKRGPDPHHPSPVSQPSLQPWESHVSESKPSASICVTYLATMAGQLSMTKGHNRPSSDTQKG</sequence>
<reference evidence="2 3" key="1">
    <citation type="journal article" date="2019" name="Genome Biol. Evol.">
        <title>Whole-Genome Sequencing of the Giant Devil Catfish, Bagarius yarrelli.</title>
        <authorList>
            <person name="Jiang W."/>
            <person name="Lv Y."/>
            <person name="Cheng L."/>
            <person name="Yang K."/>
            <person name="Chao B."/>
            <person name="Wang X."/>
            <person name="Li Y."/>
            <person name="Pan X."/>
            <person name="You X."/>
            <person name="Zhang Y."/>
            <person name="Yang J."/>
            <person name="Li J."/>
            <person name="Zhang X."/>
            <person name="Liu S."/>
            <person name="Sun C."/>
            <person name="Yang J."/>
            <person name="Shi Q."/>
        </authorList>
    </citation>
    <scope>NUCLEOTIDE SEQUENCE [LARGE SCALE GENOMIC DNA]</scope>
    <source>
        <strain evidence="2">JWS20170419001</strain>
        <tissue evidence="2">Muscle</tissue>
    </source>
</reference>
<proteinExistence type="predicted"/>